<evidence type="ECO:0000313" key="2">
    <source>
        <dbReference type="EMBL" id="CAG8975838.1"/>
    </source>
</evidence>
<name>A0A9N9PUS4_9HELO</name>
<gene>
    <name evidence="2" type="ORF">HYALB_00010234</name>
</gene>
<feature type="compositionally biased region" description="Polar residues" evidence="1">
    <location>
        <begin position="1"/>
        <end position="15"/>
    </location>
</feature>
<dbReference type="OrthoDB" id="10392336at2759"/>
<accession>A0A9N9PUS4</accession>
<evidence type="ECO:0000313" key="3">
    <source>
        <dbReference type="Proteomes" id="UP000701801"/>
    </source>
</evidence>
<dbReference type="Proteomes" id="UP000701801">
    <property type="component" value="Unassembled WGS sequence"/>
</dbReference>
<feature type="compositionally biased region" description="Acidic residues" evidence="1">
    <location>
        <begin position="105"/>
        <end position="118"/>
    </location>
</feature>
<feature type="region of interest" description="Disordered" evidence="1">
    <location>
        <begin position="85"/>
        <end position="158"/>
    </location>
</feature>
<reference evidence="2" key="1">
    <citation type="submission" date="2021-07" db="EMBL/GenBank/DDBJ databases">
        <authorList>
            <person name="Durling M."/>
        </authorList>
    </citation>
    <scope>NUCLEOTIDE SEQUENCE</scope>
</reference>
<feature type="compositionally biased region" description="Basic and acidic residues" evidence="1">
    <location>
        <begin position="135"/>
        <end position="145"/>
    </location>
</feature>
<organism evidence="2 3">
    <name type="scientific">Hymenoscyphus albidus</name>
    <dbReference type="NCBI Taxonomy" id="595503"/>
    <lineage>
        <taxon>Eukaryota</taxon>
        <taxon>Fungi</taxon>
        <taxon>Dikarya</taxon>
        <taxon>Ascomycota</taxon>
        <taxon>Pezizomycotina</taxon>
        <taxon>Leotiomycetes</taxon>
        <taxon>Helotiales</taxon>
        <taxon>Helotiaceae</taxon>
        <taxon>Hymenoscyphus</taxon>
    </lineage>
</organism>
<feature type="region of interest" description="Disordered" evidence="1">
    <location>
        <begin position="1"/>
        <end position="28"/>
    </location>
</feature>
<evidence type="ECO:0000256" key="1">
    <source>
        <dbReference type="SAM" id="MobiDB-lite"/>
    </source>
</evidence>
<dbReference type="EMBL" id="CAJVRM010000153">
    <property type="protein sequence ID" value="CAG8975838.1"/>
    <property type="molecule type" value="Genomic_DNA"/>
</dbReference>
<feature type="compositionally biased region" description="Low complexity" evidence="1">
    <location>
        <begin position="119"/>
        <end position="128"/>
    </location>
</feature>
<proteinExistence type="predicted"/>
<keyword evidence="3" id="KW-1185">Reference proteome</keyword>
<sequence length="233" mass="26377">MSTPNPTKNATTLQRNKNRTRNCGGDPYHKWRPQHIQWMIDGHTRFQNWDDVNEYMNGKSRRRGEGEPFKTAMVKAYWRFLRKKQEKEEEAAANGATGDGGSKNEDEDEDEDEGEGNSEGEMGMSFRGGRNGGEGGERGGYKEGNARTGQGSEGVFGKVPERRMDLDAAFTRNNIAGRQKEQRYEEPRNEQQGNFVYRKGMTWRPGMTWNGSLISEEDFQAAEILLSMSMSGA</sequence>
<dbReference type="AlphaFoldDB" id="A0A9N9PUS4"/>
<protein>
    <submittedName>
        <fullName evidence="2">Uncharacterized protein</fullName>
    </submittedName>
</protein>
<comment type="caution">
    <text evidence="2">The sequence shown here is derived from an EMBL/GenBank/DDBJ whole genome shotgun (WGS) entry which is preliminary data.</text>
</comment>